<dbReference type="Proteomes" id="UP000253551">
    <property type="component" value="Unassembled WGS sequence"/>
</dbReference>
<gene>
    <name evidence="2" type="ORF">CU098_003369</name>
</gene>
<feature type="non-terminal residue" evidence="2">
    <location>
        <position position="84"/>
    </location>
</feature>
<dbReference type="EMBL" id="PJQM01003982">
    <property type="protein sequence ID" value="RCH86236.1"/>
    <property type="molecule type" value="Genomic_DNA"/>
</dbReference>
<proteinExistence type="predicted"/>
<evidence type="ECO:0000313" key="2">
    <source>
        <dbReference type="EMBL" id="RCH86236.1"/>
    </source>
</evidence>
<organism evidence="2 3">
    <name type="scientific">Rhizopus stolonifer</name>
    <name type="common">Rhizopus nigricans</name>
    <dbReference type="NCBI Taxonomy" id="4846"/>
    <lineage>
        <taxon>Eukaryota</taxon>
        <taxon>Fungi</taxon>
        <taxon>Fungi incertae sedis</taxon>
        <taxon>Mucoromycota</taxon>
        <taxon>Mucoromycotina</taxon>
        <taxon>Mucoromycetes</taxon>
        <taxon>Mucorales</taxon>
        <taxon>Mucorineae</taxon>
        <taxon>Rhizopodaceae</taxon>
        <taxon>Rhizopus</taxon>
    </lineage>
</organism>
<evidence type="ECO:0000313" key="3">
    <source>
        <dbReference type="Proteomes" id="UP000253551"/>
    </source>
</evidence>
<accession>A0A367J8J0</accession>
<comment type="caution">
    <text evidence="2">The sequence shown here is derived from an EMBL/GenBank/DDBJ whole genome shotgun (WGS) entry which is preliminary data.</text>
</comment>
<feature type="region of interest" description="Disordered" evidence="1">
    <location>
        <begin position="56"/>
        <end position="84"/>
    </location>
</feature>
<feature type="compositionally biased region" description="Acidic residues" evidence="1">
    <location>
        <begin position="75"/>
        <end position="84"/>
    </location>
</feature>
<reference evidence="2 3" key="1">
    <citation type="journal article" date="2018" name="G3 (Bethesda)">
        <title>Phylogenetic and Phylogenomic Definition of Rhizopus Species.</title>
        <authorList>
            <person name="Gryganskyi A.P."/>
            <person name="Golan J."/>
            <person name="Dolatabadi S."/>
            <person name="Mondo S."/>
            <person name="Robb S."/>
            <person name="Idnurm A."/>
            <person name="Muszewska A."/>
            <person name="Steczkiewicz K."/>
            <person name="Masonjones S."/>
            <person name="Liao H.L."/>
            <person name="Gajdeczka M.T."/>
            <person name="Anike F."/>
            <person name="Vuek A."/>
            <person name="Anishchenko I.M."/>
            <person name="Voigt K."/>
            <person name="de Hoog G.S."/>
            <person name="Smith M.E."/>
            <person name="Heitman J."/>
            <person name="Vilgalys R."/>
            <person name="Stajich J.E."/>
        </authorList>
    </citation>
    <scope>NUCLEOTIDE SEQUENCE [LARGE SCALE GENOMIC DNA]</scope>
    <source>
        <strain evidence="2 3">LSU 92-RS-03</strain>
    </source>
</reference>
<evidence type="ECO:0000256" key="1">
    <source>
        <dbReference type="SAM" id="MobiDB-lite"/>
    </source>
</evidence>
<dbReference type="AlphaFoldDB" id="A0A367J8J0"/>
<sequence>MFNSSNDLDFELNEDYSSYEMRQFSPVEIDMEDFENNNLGTEDPNHEAFSFNGLSENEEEESFDAGYPSITTFDSTEEAESYPT</sequence>
<protein>
    <submittedName>
        <fullName evidence="2">Uncharacterized protein</fullName>
    </submittedName>
</protein>
<name>A0A367J8J0_RHIST</name>
<keyword evidence="3" id="KW-1185">Reference proteome</keyword>